<keyword evidence="4" id="KW-1185">Reference proteome</keyword>
<evidence type="ECO:0000313" key="4">
    <source>
        <dbReference type="Proteomes" id="UP000199087"/>
    </source>
</evidence>
<proteinExistence type="predicted"/>
<sequence length="379" mass="40983">MTIKFNNFESKKLAFAKATQEGTPEEQSAALNAMIEALANDVQADILNQVNESILDRSIMQARGSNVLTSEEMKFFNAVVQTGGFKDTETLPKTTQERVFDDLVAAHPLLQHIGLENLGAVTEFIYGDPSGAAVWGPLFGDIKGQLNATFRKESIIQLKLTAFIPLANDMLKLGPVWVEQYVRTMMVEAMAVGLERGFVAGTGKDEPIGLLKDPSGNVVGGVYPDKASAGKLTFKPGETTINELTGIVKLLAKKTKADGKDADRPKTIAGKVVMVTNPFDTFDIQGKSTIQNAAGIYVTSLPFNPITSESVFVPQGKILFFVKGEYIAAMGGTDPIKKFDQTLAMEDATLYIAKQYATGKPKDKYASQVYDLQLGVPAP</sequence>
<dbReference type="Proteomes" id="UP000199087">
    <property type="component" value="Unassembled WGS sequence"/>
</dbReference>
<organism evidence="3 4">
    <name type="scientific">Neobacillus massiliamazoniensis</name>
    <dbReference type="NCBI Taxonomy" id="1499688"/>
    <lineage>
        <taxon>Bacteria</taxon>
        <taxon>Bacillati</taxon>
        <taxon>Bacillota</taxon>
        <taxon>Bacilli</taxon>
        <taxon>Bacillales</taxon>
        <taxon>Bacillaceae</taxon>
        <taxon>Neobacillus</taxon>
    </lineage>
</organism>
<dbReference type="RefSeq" id="WP_090629647.1">
    <property type="nucleotide sequence ID" value="NZ_CVRB01000001.1"/>
</dbReference>
<dbReference type="EMBL" id="CVRB01000001">
    <property type="protein sequence ID" value="CRK80311.1"/>
    <property type="molecule type" value="Genomic_DNA"/>
</dbReference>
<evidence type="ECO:0000256" key="1">
    <source>
        <dbReference type="ARBA" id="ARBA00004328"/>
    </source>
</evidence>
<dbReference type="STRING" id="1499688.BN000_00192"/>
<evidence type="ECO:0000259" key="2">
    <source>
        <dbReference type="Pfam" id="PF05065"/>
    </source>
</evidence>
<dbReference type="InterPro" id="IPR024455">
    <property type="entry name" value="Phage_capsid"/>
</dbReference>
<dbReference type="OrthoDB" id="2043141at2"/>
<dbReference type="Pfam" id="PF05065">
    <property type="entry name" value="Phage_capsid"/>
    <property type="match status" value="1"/>
</dbReference>
<dbReference type="AlphaFoldDB" id="A0A0U1NQI7"/>
<dbReference type="SUPFAM" id="SSF56563">
    <property type="entry name" value="Major capsid protein gp5"/>
    <property type="match status" value="1"/>
</dbReference>
<evidence type="ECO:0000313" key="3">
    <source>
        <dbReference type="EMBL" id="CRK80311.1"/>
    </source>
</evidence>
<protein>
    <submittedName>
        <fullName evidence="3">Cps</fullName>
    </submittedName>
</protein>
<accession>A0A0U1NQI7</accession>
<name>A0A0U1NQI7_9BACI</name>
<gene>
    <name evidence="3" type="ORF">BN000_00192</name>
</gene>
<dbReference type="InterPro" id="IPR054612">
    <property type="entry name" value="Phage_capsid-like_C"/>
</dbReference>
<comment type="subcellular location">
    <subcellularLocation>
        <location evidence="1">Virion</location>
    </subcellularLocation>
</comment>
<dbReference type="NCBIfam" id="TIGR01554">
    <property type="entry name" value="major_cap_HK97"/>
    <property type="match status" value="1"/>
</dbReference>
<feature type="domain" description="Phage capsid-like C-terminal" evidence="2">
    <location>
        <begin position="90"/>
        <end position="259"/>
    </location>
</feature>
<reference evidence="4" key="1">
    <citation type="submission" date="2015-05" db="EMBL/GenBank/DDBJ databases">
        <authorList>
            <person name="Urmite Genomes"/>
        </authorList>
    </citation>
    <scope>NUCLEOTIDE SEQUENCE [LARGE SCALE GENOMIC DNA]</scope>
    <source>
        <strain evidence="4">LF1</strain>
    </source>
</reference>